<sequence>MEQTITPPLEWVQTICDQFTEITGWPLRFTPAKPGERKSLEAELCQSEKYCWYESIEDGNRCLGYLYLSLPEETANDHLFVTAIKFAELVGSLVSRIETMSSSLETKNKEVSTLVDVGLSVTKQEALQDSLQKLLEAALQLTGFRAAGFFLLNSESNQLSLRVQYCLTAFEIPFHRRKLSESPPDLEAFAKEGMIINRQDTPELAHWLPQGCLTGICVSVQSDSGPFGTLWAFDRRARHLNERDIHVLKSIGAQVSTILERAVLIKESQNQLRLKKELKVISESFPAEFAEESTQDREFQIAVQSISHHEVGGDLCEFISLGPHVTCFALGDASGDSIPAAVVMASVRGALRTLTEGPIEQAKDTRFVIGRINTALYHTSLPHQFMSMMYGVIDTQNRTFTYTNAGHPAPFWVHKGKITSLTSHGMLLGVTESNEYDYSVIPICTNDIVVGFSDGISEAMSSERKMFRSDGIMNVLKNHTEDTAEEVMLGIWTKLQKHLEGGNDGDDRTLMVLKFARCTEQ</sequence>
<feature type="domain" description="PPM-type phosphatase" evidence="3">
    <location>
        <begin position="296"/>
        <end position="515"/>
    </location>
</feature>
<organism evidence="4 5">
    <name type="scientific">Gimesia fumaroli</name>
    <dbReference type="NCBI Taxonomy" id="2527976"/>
    <lineage>
        <taxon>Bacteria</taxon>
        <taxon>Pseudomonadati</taxon>
        <taxon>Planctomycetota</taxon>
        <taxon>Planctomycetia</taxon>
        <taxon>Planctomycetales</taxon>
        <taxon>Planctomycetaceae</taxon>
        <taxon>Gimesia</taxon>
    </lineage>
</organism>
<dbReference type="InterPro" id="IPR036457">
    <property type="entry name" value="PPM-type-like_dom_sf"/>
</dbReference>
<dbReference type="InterPro" id="IPR052016">
    <property type="entry name" value="Bact_Sigma-Reg"/>
</dbReference>
<dbReference type="SUPFAM" id="SSF55781">
    <property type="entry name" value="GAF domain-like"/>
    <property type="match status" value="1"/>
</dbReference>
<keyword evidence="1 4" id="KW-0378">Hydrolase</keyword>
<dbReference type="OrthoDB" id="207912at2"/>
<gene>
    <name evidence="4" type="primary">rsbU_4</name>
    <name evidence="4" type="ORF">Enr17x_21590</name>
</gene>
<dbReference type="InterPro" id="IPR029016">
    <property type="entry name" value="GAF-like_dom_sf"/>
</dbReference>
<evidence type="ECO:0000313" key="4">
    <source>
        <dbReference type="EMBL" id="QDV50121.1"/>
    </source>
</evidence>
<feature type="domain" description="GAF" evidence="2">
    <location>
        <begin position="126"/>
        <end position="269"/>
    </location>
</feature>
<dbReference type="PANTHER" id="PTHR43156:SF2">
    <property type="entry name" value="STAGE II SPORULATION PROTEIN E"/>
    <property type="match status" value="1"/>
</dbReference>
<dbReference type="GO" id="GO:0016791">
    <property type="term" value="F:phosphatase activity"/>
    <property type="evidence" value="ECO:0007669"/>
    <property type="project" value="TreeGrafter"/>
</dbReference>
<dbReference type="Gene3D" id="3.30.450.40">
    <property type="match status" value="1"/>
</dbReference>
<keyword evidence="5" id="KW-1185">Reference proteome</keyword>
<dbReference type="Gene3D" id="3.60.40.10">
    <property type="entry name" value="PPM-type phosphatase domain"/>
    <property type="match status" value="1"/>
</dbReference>
<accession>A0A518IAH4</accession>
<dbReference type="EMBL" id="CP037452">
    <property type="protein sequence ID" value="QDV50121.1"/>
    <property type="molecule type" value="Genomic_DNA"/>
</dbReference>
<dbReference type="PANTHER" id="PTHR43156">
    <property type="entry name" value="STAGE II SPORULATION PROTEIN E-RELATED"/>
    <property type="match status" value="1"/>
</dbReference>
<dbReference type="AlphaFoldDB" id="A0A518IAH4"/>
<dbReference type="EC" id="3.1.3.3" evidence="4"/>
<evidence type="ECO:0000259" key="2">
    <source>
        <dbReference type="SMART" id="SM00065"/>
    </source>
</evidence>
<dbReference type="SMART" id="SM00331">
    <property type="entry name" value="PP2C_SIG"/>
    <property type="match status" value="1"/>
</dbReference>
<evidence type="ECO:0000259" key="3">
    <source>
        <dbReference type="SMART" id="SM00331"/>
    </source>
</evidence>
<dbReference type="InterPro" id="IPR003018">
    <property type="entry name" value="GAF"/>
</dbReference>
<dbReference type="SUPFAM" id="SSF81606">
    <property type="entry name" value="PP2C-like"/>
    <property type="match status" value="1"/>
</dbReference>
<dbReference type="SMART" id="SM00065">
    <property type="entry name" value="GAF"/>
    <property type="match status" value="1"/>
</dbReference>
<proteinExistence type="predicted"/>
<name>A0A518IAH4_9PLAN</name>
<evidence type="ECO:0000313" key="5">
    <source>
        <dbReference type="Proteomes" id="UP000318313"/>
    </source>
</evidence>
<dbReference type="KEGG" id="gfm:Enr17x_21590"/>
<reference evidence="4 5" key="1">
    <citation type="submission" date="2019-03" db="EMBL/GenBank/DDBJ databases">
        <title>Deep-cultivation of Planctomycetes and their phenomic and genomic characterization uncovers novel biology.</title>
        <authorList>
            <person name="Wiegand S."/>
            <person name="Jogler M."/>
            <person name="Boedeker C."/>
            <person name="Pinto D."/>
            <person name="Vollmers J."/>
            <person name="Rivas-Marin E."/>
            <person name="Kohn T."/>
            <person name="Peeters S.H."/>
            <person name="Heuer A."/>
            <person name="Rast P."/>
            <person name="Oberbeckmann S."/>
            <person name="Bunk B."/>
            <person name="Jeske O."/>
            <person name="Meyerdierks A."/>
            <person name="Storesund J.E."/>
            <person name="Kallscheuer N."/>
            <person name="Luecker S."/>
            <person name="Lage O.M."/>
            <person name="Pohl T."/>
            <person name="Merkel B.J."/>
            <person name="Hornburger P."/>
            <person name="Mueller R.-W."/>
            <person name="Bruemmer F."/>
            <person name="Labrenz M."/>
            <person name="Spormann A.M."/>
            <person name="Op den Camp H."/>
            <person name="Overmann J."/>
            <person name="Amann R."/>
            <person name="Jetten M.S.M."/>
            <person name="Mascher T."/>
            <person name="Medema M.H."/>
            <person name="Devos D.P."/>
            <person name="Kaster A.-K."/>
            <person name="Ovreas L."/>
            <person name="Rohde M."/>
            <person name="Galperin M.Y."/>
            <person name="Jogler C."/>
        </authorList>
    </citation>
    <scope>NUCLEOTIDE SEQUENCE [LARGE SCALE GENOMIC DNA]</scope>
    <source>
        <strain evidence="4 5">Enr17</strain>
    </source>
</reference>
<dbReference type="RefSeq" id="WP_145308393.1">
    <property type="nucleotide sequence ID" value="NZ_CP037452.1"/>
</dbReference>
<protein>
    <submittedName>
        <fullName evidence="4">Phosphoserine phosphatase RsbU</fullName>
        <ecNumber evidence="4">3.1.3.3</ecNumber>
    </submittedName>
</protein>
<dbReference type="Proteomes" id="UP000318313">
    <property type="component" value="Chromosome"/>
</dbReference>
<dbReference type="Pfam" id="PF07228">
    <property type="entry name" value="SpoIIE"/>
    <property type="match status" value="1"/>
</dbReference>
<evidence type="ECO:0000256" key="1">
    <source>
        <dbReference type="ARBA" id="ARBA00022801"/>
    </source>
</evidence>
<dbReference type="Pfam" id="PF13185">
    <property type="entry name" value="GAF_2"/>
    <property type="match status" value="1"/>
</dbReference>
<dbReference type="InterPro" id="IPR001932">
    <property type="entry name" value="PPM-type_phosphatase-like_dom"/>
</dbReference>